<feature type="compositionally biased region" description="Basic and acidic residues" evidence="1">
    <location>
        <begin position="128"/>
        <end position="149"/>
    </location>
</feature>
<dbReference type="AlphaFoldDB" id="A0A0D1Y542"/>
<organism evidence="3 4">
    <name type="scientific">Exophiala mesophila</name>
    <name type="common">Black yeast-like fungus</name>
    <dbReference type="NCBI Taxonomy" id="212818"/>
    <lineage>
        <taxon>Eukaryota</taxon>
        <taxon>Fungi</taxon>
        <taxon>Dikarya</taxon>
        <taxon>Ascomycota</taxon>
        <taxon>Pezizomycotina</taxon>
        <taxon>Eurotiomycetes</taxon>
        <taxon>Chaetothyriomycetidae</taxon>
        <taxon>Chaetothyriales</taxon>
        <taxon>Herpotrichiellaceae</taxon>
        <taxon>Exophiala</taxon>
    </lineage>
</organism>
<accession>A0A0D1Y542</accession>
<dbReference type="OrthoDB" id="415358at2759"/>
<dbReference type="GeneID" id="27321262"/>
<evidence type="ECO:0000256" key="1">
    <source>
        <dbReference type="SAM" id="MobiDB-lite"/>
    </source>
</evidence>
<name>A0A0D1Y542_EXOME</name>
<dbReference type="PANTHER" id="PTHR12461">
    <property type="entry name" value="HYPOXIA-INDUCIBLE FACTOR 1 ALPHA INHIBITOR-RELATED"/>
    <property type="match status" value="1"/>
</dbReference>
<dbReference type="VEuPathDB" id="FungiDB:PV10_03417"/>
<feature type="domain" description="JmjC" evidence="2">
    <location>
        <begin position="212"/>
        <end position="466"/>
    </location>
</feature>
<dbReference type="Proteomes" id="UP000054302">
    <property type="component" value="Unassembled WGS sequence"/>
</dbReference>
<dbReference type="RefSeq" id="XP_016227385.1">
    <property type="nucleotide sequence ID" value="XM_016367867.1"/>
</dbReference>
<dbReference type="InterPro" id="IPR003347">
    <property type="entry name" value="JmjC_dom"/>
</dbReference>
<dbReference type="InterPro" id="IPR014710">
    <property type="entry name" value="RmlC-like_jellyroll"/>
</dbReference>
<dbReference type="STRING" id="212818.A0A0D1Y542"/>
<protein>
    <recommendedName>
        <fullName evidence="2">JmjC domain-containing protein</fullName>
    </recommendedName>
</protein>
<feature type="region of interest" description="Disordered" evidence="1">
    <location>
        <begin position="127"/>
        <end position="165"/>
    </location>
</feature>
<dbReference type="PANTHER" id="PTHR12461:SF99">
    <property type="entry name" value="BIFUNCTIONAL PEPTIDASE AND (3S)-LYSYL HYDROXYLASE JMJD7"/>
    <property type="match status" value="1"/>
</dbReference>
<feature type="region of interest" description="Disordered" evidence="1">
    <location>
        <begin position="341"/>
        <end position="386"/>
    </location>
</feature>
<proteinExistence type="predicted"/>
<dbReference type="Gene3D" id="2.60.120.10">
    <property type="entry name" value="Jelly Rolls"/>
    <property type="match status" value="2"/>
</dbReference>
<dbReference type="PROSITE" id="PS51184">
    <property type="entry name" value="JMJC"/>
    <property type="match status" value="1"/>
</dbReference>
<dbReference type="HOGENOM" id="CLU_016785_6_0_1"/>
<dbReference type="EMBL" id="KN847521">
    <property type="protein sequence ID" value="KIV95811.1"/>
    <property type="molecule type" value="Genomic_DNA"/>
</dbReference>
<evidence type="ECO:0000313" key="3">
    <source>
        <dbReference type="EMBL" id="KIV95811.1"/>
    </source>
</evidence>
<dbReference type="InterPro" id="IPR041667">
    <property type="entry name" value="Cupin_8"/>
</dbReference>
<dbReference type="SUPFAM" id="SSF51197">
    <property type="entry name" value="Clavaminate synthase-like"/>
    <property type="match status" value="1"/>
</dbReference>
<feature type="region of interest" description="Disordered" evidence="1">
    <location>
        <begin position="301"/>
        <end position="327"/>
    </location>
</feature>
<dbReference type="SMART" id="SM00558">
    <property type="entry name" value="JmjC"/>
    <property type="match status" value="1"/>
</dbReference>
<gene>
    <name evidence="3" type="ORF">PV10_03417</name>
</gene>
<evidence type="ECO:0000313" key="4">
    <source>
        <dbReference type="Proteomes" id="UP000054302"/>
    </source>
</evidence>
<evidence type="ECO:0000259" key="2">
    <source>
        <dbReference type="PROSITE" id="PS51184"/>
    </source>
</evidence>
<keyword evidence="4" id="KW-1185">Reference proteome</keyword>
<reference evidence="3 4" key="1">
    <citation type="submission" date="2015-01" db="EMBL/GenBank/DDBJ databases">
        <title>The Genome Sequence of Exophiala mesophila CBS40295.</title>
        <authorList>
            <consortium name="The Broad Institute Genomics Platform"/>
            <person name="Cuomo C."/>
            <person name="de Hoog S."/>
            <person name="Gorbushina A."/>
            <person name="Stielow B."/>
            <person name="Teixiera M."/>
            <person name="Abouelleil A."/>
            <person name="Chapman S.B."/>
            <person name="Priest M."/>
            <person name="Young S.K."/>
            <person name="Wortman J."/>
            <person name="Nusbaum C."/>
            <person name="Birren B."/>
        </authorList>
    </citation>
    <scope>NUCLEOTIDE SEQUENCE [LARGE SCALE GENOMIC DNA]</scope>
    <source>
        <strain evidence="3 4">CBS 40295</strain>
    </source>
</reference>
<dbReference type="Pfam" id="PF13621">
    <property type="entry name" value="Cupin_8"/>
    <property type="match status" value="1"/>
</dbReference>
<sequence length="488" mass="53981">MPELSAASILIQLIEDYHSLNPEGIRKCPYPTSLEFSRQVSRGRPCVYRVKPEGSPKSSSRQAARALYLDYLKGRSESEEERAEITASLAFAWTAQSLSARVTGKVDVAVTPDGRADSIYSIRKTHSGRYEHRGGDDLGDEKNGRDHGNGLRNDILTSLSPRSRHSGDKFEQVFLEPASVQMNLSTLLSKLTSITTSTSSCSSTNPVYYLQSQNSNLTTTALSPLYDEMPETIPFAKPVLGEPDAVNLWVGGDRSITTTHRDPYENLYLVLRGSKTFTLWPPVEEMCLSAKMVTTGKFVLRGGGGKDGSGHDVDGDGDDTMVDSKGENEGSAFSLFELQLDDDNDDQQRNGRVGGAGGSDEEKRDEDTEGACSSSPSQHGRIPWIPIDPSLPRSTLEQLYPYYRHARPETVTVEAGEMLYLPAGWFHHVRQQCGQWDDGSRAPCVAVNYWFDMDYEGERYAFHQLITKLVDEVRNSSSQDLRPGGTEL</sequence>
<dbReference type="OMA" id="YWHDMEF"/>